<dbReference type="Pfam" id="PF00440">
    <property type="entry name" value="TetR_N"/>
    <property type="match status" value="1"/>
</dbReference>
<dbReference type="SUPFAM" id="SSF46689">
    <property type="entry name" value="Homeodomain-like"/>
    <property type="match status" value="1"/>
</dbReference>
<evidence type="ECO:0000313" key="4">
    <source>
        <dbReference type="EMBL" id="NLT78965.1"/>
    </source>
</evidence>
<keyword evidence="1 2" id="KW-0238">DNA-binding</keyword>
<evidence type="ECO:0000259" key="3">
    <source>
        <dbReference type="PROSITE" id="PS50977"/>
    </source>
</evidence>
<organism evidence="4 5">
    <name type="scientific">Bifidobacterium crudilactis</name>
    <dbReference type="NCBI Taxonomy" id="327277"/>
    <lineage>
        <taxon>Bacteria</taxon>
        <taxon>Bacillati</taxon>
        <taxon>Actinomycetota</taxon>
        <taxon>Actinomycetes</taxon>
        <taxon>Bifidobacteriales</taxon>
        <taxon>Bifidobacteriaceae</taxon>
        <taxon>Bifidobacterium</taxon>
    </lineage>
</organism>
<evidence type="ECO:0000313" key="5">
    <source>
        <dbReference type="Proteomes" id="UP000767327"/>
    </source>
</evidence>
<dbReference type="EMBL" id="JAAXZR010000007">
    <property type="protein sequence ID" value="NLT78965.1"/>
    <property type="molecule type" value="Genomic_DNA"/>
</dbReference>
<comment type="caution">
    <text evidence="4">The sequence shown here is derived from an EMBL/GenBank/DDBJ whole genome shotgun (WGS) entry which is preliminary data.</text>
</comment>
<feature type="domain" description="HTH tetR-type" evidence="3">
    <location>
        <begin position="6"/>
        <end position="66"/>
    </location>
</feature>
<evidence type="ECO:0000256" key="2">
    <source>
        <dbReference type="PROSITE-ProRule" id="PRU00335"/>
    </source>
</evidence>
<sequence>MNKTALRSQQAVIYALLLKLRTNSFEEITISELASSAGISRKTFYRNFHGKQAVVHAYISDLVEQYLQQTQELKIPNFRELLIHYFTFWFSHSRDLRLLQRNGLLDTALSIQSEKLAELLPRQPLPWHQKALGDERWIDLLFIGGLWNIFRFHLTHSENATPEHLADGIITALAERAQYVSA</sequence>
<dbReference type="PROSITE" id="PS50977">
    <property type="entry name" value="HTH_TETR_2"/>
    <property type="match status" value="1"/>
</dbReference>
<feature type="DNA-binding region" description="H-T-H motif" evidence="2">
    <location>
        <begin position="29"/>
        <end position="48"/>
    </location>
</feature>
<dbReference type="Proteomes" id="UP000767327">
    <property type="component" value="Unassembled WGS sequence"/>
</dbReference>
<name>A0A971IB95_9BIFI</name>
<dbReference type="RefSeq" id="WP_273172459.1">
    <property type="nucleotide sequence ID" value="NZ_CP181270.1"/>
</dbReference>
<gene>
    <name evidence="4" type="ORF">GXW98_01585</name>
</gene>
<evidence type="ECO:0000256" key="1">
    <source>
        <dbReference type="ARBA" id="ARBA00023125"/>
    </source>
</evidence>
<reference evidence="4" key="2">
    <citation type="submission" date="2020-01" db="EMBL/GenBank/DDBJ databases">
        <authorList>
            <person name="Campanaro S."/>
        </authorList>
    </citation>
    <scope>NUCLEOTIDE SEQUENCE</scope>
    <source>
        <strain evidence="4">AS01afH2WH_6</strain>
    </source>
</reference>
<dbReference type="InterPro" id="IPR001647">
    <property type="entry name" value="HTH_TetR"/>
</dbReference>
<protein>
    <submittedName>
        <fullName evidence="4">TetR/AcrR family transcriptional regulator</fullName>
    </submittedName>
</protein>
<dbReference type="AlphaFoldDB" id="A0A971IB95"/>
<accession>A0A971IB95</accession>
<proteinExistence type="predicted"/>
<dbReference type="Gene3D" id="1.10.357.10">
    <property type="entry name" value="Tetracycline Repressor, domain 2"/>
    <property type="match status" value="1"/>
</dbReference>
<dbReference type="InterPro" id="IPR009057">
    <property type="entry name" value="Homeodomain-like_sf"/>
</dbReference>
<dbReference type="GO" id="GO:0003677">
    <property type="term" value="F:DNA binding"/>
    <property type="evidence" value="ECO:0007669"/>
    <property type="project" value="UniProtKB-UniRule"/>
</dbReference>
<reference evidence="4" key="1">
    <citation type="journal article" date="2020" name="Biotechnol. Biofuels">
        <title>New insights from the biogas microbiome by comprehensive genome-resolved metagenomics of nearly 1600 species originating from multiple anaerobic digesters.</title>
        <authorList>
            <person name="Campanaro S."/>
            <person name="Treu L."/>
            <person name="Rodriguez-R L.M."/>
            <person name="Kovalovszki A."/>
            <person name="Ziels R.M."/>
            <person name="Maus I."/>
            <person name="Zhu X."/>
            <person name="Kougias P.G."/>
            <person name="Basile A."/>
            <person name="Luo G."/>
            <person name="Schluter A."/>
            <person name="Konstantinidis K.T."/>
            <person name="Angelidaki I."/>
        </authorList>
    </citation>
    <scope>NUCLEOTIDE SEQUENCE</scope>
    <source>
        <strain evidence="4">AS01afH2WH_6</strain>
    </source>
</reference>